<dbReference type="GeneID" id="97605897"/>
<accession>A0A831A2A1</accession>
<dbReference type="AlphaFoldDB" id="A0A831A2A1"/>
<dbReference type="InterPro" id="IPR017748">
    <property type="entry name" value="TagF"/>
</dbReference>
<evidence type="ECO:0000313" key="2">
    <source>
        <dbReference type="Proteomes" id="UP000013111"/>
    </source>
</evidence>
<reference evidence="1 2" key="2">
    <citation type="submission" date="2013-04" db="EMBL/GenBank/DDBJ databases">
        <title>Comparative genomics of 12 strains of Erwinia amylovora identifies a pan-genome with a large conserved core and provides insights into host specificity.</title>
        <authorList>
            <person name="Mann R.A."/>
            <person name="Smits T.H.M."/>
            <person name="Buehlmann A."/>
            <person name="Blom J."/>
            <person name="Goesmann A."/>
            <person name="Frey J.E."/>
            <person name="Plummer K.M."/>
            <person name="Beer S.V."/>
            <person name="Luck J."/>
            <person name="Duffy B."/>
            <person name="Rodoni B."/>
        </authorList>
    </citation>
    <scope>NUCLEOTIDE SEQUENCE [LARGE SCALE GENOMIC DNA]</scope>
    <source>
        <strain evidence="2">CFBP 1232</strain>
    </source>
</reference>
<gene>
    <name evidence="1" type="ORF">BN437_1664</name>
</gene>
<protein>
    <recommendedName>
        <fullName evidence="3">Type VI secretion system-associated protein TagF</fullName>
    </recommendedName>
</protein>
<dbReference type="Proteomes" id="UP000013111">
    <property type="component" value="Unassembled WGS sequence"/>
</dbReference>
<dbReference type="NCBIfam" id="TIGR03373">
    <property type="entry name" value="VI_minor_4"/>
    <property type="match status" value="1"/>
</dbReference>
<dbReference type="Gene3D" id="3.40.1730.10">
    <property type="entry name" value="pa0076 domain"/>
    <property type="match status" value="1"/>
</dbReference>
<comment type="caution">
    <text evidence="1">The sequence shown here is derived from an EMBL/GenBank/DDBJ whole genome shotgun (WGS) entry which is preliminary data.</text>
</comment>
<reference evidence="1 2" key="1">
    <citation type="submission" date="2012-11" db="EMBL/GenBank/DDBJ databases">
        <authorList>
            <person name="Linke B."/>
        </authorList>
    </citation>
    <scope>NUCLEOTIDE SEQUENCE [LARGE SCALE GENOMIC DNA]</scope>
    <source>
        <strain evidence="2">CFBP 1232</strain>
    </source>
</reference>
<sequence>MAAAHQLGWYGKLPTAGDFVQQGGQEDAIHGWSSWFQAGLVYWHLEHARRDEPFGLAPIWNFAVPATLGVQRVQIGCLMPSRDRVGRIWPLLAVKSIPLEAWHPSQLAIAGDWFTELGSALFQAVRELHSVDWLDQALRGVAPLPLPNSGRSEILDVLGYHPLPCTLKWPEVARRFNPLQYTSYWWTNQQDGYPLITHKHSGILTARLFAQLFHPAAGSQPGRHGLYPPMFD</sequence>
<dbReference type="Pfam" id="PF09867">
    <property type="entry name" value="TagF_N"/>
    <property type="match status" value="1"/>
</dbReference>
<dbReference type="PIRSF" id="PIRSF029287">
    <property type="entry name" value="UCP029287"/>
    <property type="match status" value="1"/>
</dbReference>
<dbReference type="RefSeq" id="WP_004157329.1">
    <property type="nucleotide sequence ID" value="NZ_BAYW01000002.1"/>
</dbReference>
<name>A0A831A2A1_ERWAM</name>
<dbReference type="EMBL" id="CAPB01000012">
    <property type="protein sequence ID" value="CCO93599.1"/>
    <property type="molecule type" value="Genomic_DNA"/>
</dbReference>
<evidence type="ECO:0008006" key="3">
    <source>
        <dbReference type="Google" id="ProtNLM"/>
    </source>
</evidence>
<proteinExistence type="predicted"/>
<organism evidence="1 2">
    <name type="scientific">Erwinia amylovora NBRC 12687 = CFBP 1232</name>
    <dbReference type="NCBI Taxonomy" id="1219359"/>
    <lineage>
        <taxon>Bacteria</taxon>
        <taxon>Pseudomonadati</taxon>
        <taxon>Pseudomonadota</taxon>
        <taxon>Gammaproteobacteria</taxon>
        <taxon>Enterobacterales</taxon>
        <taxon>Erwiniaceae</taxon>
        <taxon>Erwinia</taxon>
    </lineage>
</organism>
<dbReference type="InterPro" id="IPR038225">
    <property type="entry name" value="TagF_sf"/>
</dbReference>
<evidence type="ECO:0000313" key="1">
    <source>
        <dbReference type="EMBL" id="CCO93599.1"/>
    </source>
</evidence>